<reference evidence="2 3" key="1">
    <citation type="submission" date="2022-07" db="EMBL/GenBank/DDBJ databases">
        <title>Mucilaginibacter sp. JC4.</title>
        <authorList>
            <person name="Le V."/>
            <person name="Ko S.-R."/>
            <person name="Ahn C.-Y."/>
            <person name="Oh H.-M."/>
        </authorList>
    </citation>
    <scope>NUCLEOTIDE SEQUENCE [LARGE SCALE GENOMIC DNA]</scope>
    <source>
        <strain evidence="2 3">JC4</strain>
    </source>
</reference>
<sequence length="312" mass="34938">MKKPTLFVIGILVLAFISIYFIIPQKIKTTNVIEIDAADVNIAKFLVNKRQWNKWWPGQHNTADSIHFSYNGADYVLQESTNSAMKTLIKIGDIELSSQLLYATTGEGMSEVTWVTEMQSSINPIKRIAEFVKIKHVTKDIDTLLTGFKKFMQTDTNVYGIAVKISKIKNPTVLASTIHTNDYPSPVVIYNIVNNLKKQVSAQNAIVADSPMLNVHANEGDGYQVMVAIPINKTITAGPNTIINQLVMGGNLLETTVKGGKNTILNAFTQLKHYQKDHRLISPAMPYELLITNRLAEKDTAKWVTKVFWPIF</sequence>
<evidence type="ECO:0000313" key="3">
    <source>
        <dbReference type="Proteomes" id="UP001204376"/>
    </source>
</evidence>
<accession>A0ABT1T0G8</accession>
<comment type="caution">
    <text evidence="2">The sequence shown here is derived from an EMBL/GenBank/DDBJ whole genome shotgun (WGS) entry which is preliminary data.</text>
</comment>
<keyword evidence="1" id="KW-0812">Transmembrane</keyword>
<proteinExistence type="predicted"/>
<keyword evidence="3" id="KW-1185">Reference proteome</keyword>
<dbReference type="Gene3D" id="3.20.80.10">
    <property type="entry name" value="Regulatory factor, effector binding domain"/>
    <property type="match status" value="1"/>
</dbReference>
<evidence type="ECO:0008006" key="4">
    <source>
        <dbReference type="Google" id="ProtNLM"/>
    </source>
</evidence>
<dbReference type="EMBL" id="JANHOH010000001">
    <property type="protein sequence ID" value="MCQ6958064.1"/>
    <property type="molecule type" value="Genomic_DNA"/>
</dbReference>
<gene>
    <name evidence="2" type="ORF">NPE20_08850</name>
</gene>
<dbReference type="Proteomes" id="UP001204376">
    <property type="component" value="Unassembled WGS sequence"/>
</dbReference>
<keyword evidence="1" id="KW-0472">Membrane</keyword>
<name>A0ABT1T0G8_9SPHI</name>
<dbReference type="RefSeq" id="WP_256538247.1">
    <property type="nucleotide sequence ID" value="NZ_JANHOH010000001.1"/>
</dbReference>
<organism evidence="2 3">
    <name type="scientific">Mucilaginibacter aquariorum</name>
    <dbReference type="NCBI Taxonomy" id="2967225"/>
    <lineage>
        <taxon>Bacteria</taxon>
        <taxon>Pseudomonadati</taxon>
        <taxon>Bacteroidota</taxon>
        <taxon>Sphingobacteriia</taxon>
        <taxon>Sphingobacteriales</taxon>
        <taxon>Sphingobacteriaceae</taxon>
        <taxon>Mucilaginibacter</taxon>
    </lineage>
</organism>
<evidence type="ECO:0000256" key="1">
    <source>
        <dbReference type="SAM" id="Phobius"/>
    </source>
</evidence>
<keyword evidence="1" id="KW-1133">Transmembrane helix</keyword>
<evidence type="ECO:0000313" key="2">
    <source>
        <dbReference type="EMBL" id="MCQ6958064.1"/>
    </source>
</evidence>
<feature type="transmembrane region" description="Helical" evidence="1">
    <location>
        <begin position="6"/>
        <end position="23"/>
    </location>
</feature>
<dbReference type="InterPro" id="IPR011256">
    <property type="entry name" value="Reg_factor_effector_dom_sf"/>
</dbReference>
<protein>
    <recommendedName>
        <fullName evidence="4">AraC family transcriptional regulator</fullName>
    </recommendedName>
</protein>